<accession>Q6IL49</accession>
<organism evidence="1">
    <name type="scientific">Drosophila melanogaster</name>
    <name type="common">Fruit fly</name>
    <dbReference type="NCBI Taxonomy" id="7227"/>
    <lineage>
        <taxon>Eukaryota</taxon>
        <taxon>Metazoa</taxon>
        <taxon>Ecdysozoa</taxon>
        <taxon>Arthropoda</taxon>
        <taxon>Hexapoda</taxon>
        <taxon>Insecta</taxon>
        <taxon>Pterygota</taxon>
        <taxon>Neoptera</taxon>
        <taxon>Endopterygota</taxon>
        <taxon>Diptera</taxon>
        <taxon>Brachycera</taxon>
        <taxon>Muscomorpha</taxon>
        <taxon>Ephydroidea</taxon>
        <taxon>Drosophilidae</taxon>
        <taxon>Drosophila</taxon>
        <taxon>Sophophora</taxon>
    </lineage>
</organism>
<dbReference type="EMBL" id="BK002167">
    <property type="protein sequence ID" value="DAA03012.1"/>
    <property type="molecule type" value="Genomic_DNA"/>
</dbReference>
<evidence type="ECO:0000313" key="1">
    <source>
        <dbReference type="EMBL" id="DAA03012.1"/>
    </source>
</evidence>
<proteinExistence type="predicted"/>
<reference evidence="1" key="1">
    <citation type="journal article" date="2003" name="Genome Biol.">
        <title>An integrated gene annotation and transcriptional profiling approach towards the full gene content of the Drosophila genome.</title>
        <authorList>
            <person name="Hild M."/>
            <person name="Beckmann B."/>
            <person name="Haas S.A."/>
            <person name="Koch B."/>
            <person name="Solovyev V."/>
            <person name="Busold C."/>
            <person name="Fellenberg K."/>
            <person name="Boutros M."/>
            <person name="Vingron M."/>
            <person name="Sauer F."/>
            <person name="Hoheisel J.D."/>
            <person name="Paro R."/>
        </authorList>
    </citation>
    <scope>NUCLEOTIDE SEQUENCE</scope>
</reference>
<sequence>MTRLPVCGQDLPRPLKEILVAAKTFSSVMVLSIRAHTMLAALSPSVIPDRLRHPDGDDPVAAKAFRPSNGTALGTLGQNQISAHMESKHKHIRLSSEHPEAISPSPLGCQQKHHYYHRHHCPLPRPSRPGRPLFRTTTTVLPTATLTSTSRAVASDSQILRFSFVQNVEAAGQPKKNTTEHSEIIRKKIGKFDIGLQTSQQKKKQNLFKVCNHHV</sequence>
<dbReference type="PeptideAtlas" id="Q6IL49"/>
<gene>
    <name evidence="1" type="ORF">HDC10365</name>
</gene>
<dbReference type="AlphaFoldDB" id="Q6IL49"/>
<protein>
    <submittedName>
        <fullName evidence="1">HDC10365</fullName>
    </submittedName>
</protein>
<name>Q6IL49_DROME</name>